<dbReference type="STRING" id="4846.A0A367KSE4"/>
<keyword evidence="4" id="KW-1185">Reference proteome</keyword>
<reference evidence="3 4" key="1">
    <citation type="journal article" date="2018" name="G3 (Bethesda)">
        <title>Phylogenetic and Phylogenomic Definition of Rhizopus Species.</title>
        <authorList>
            <person name="Gryganskyi A.P."/>
            <person name="Golan J."/>
            <person name="Dolatabadi S."/>
            <person name="Mondo S."/>
            <person name="Robb S."/>
            <person name="Idnurm A."/>
            <person name="Muszewska A."/>
            <person name="Steczkiewicz K."/>
            <person name="Masonjones S."/>
            <person name="Liao H.L."/>
            <person name="Gajdeczka M.T."/>
            <person name="Anike F."/>
            <person name="Vuek A."/>
            <person name="Anishchenko I.M."/>
            <person name="Voigt K."/>
            <person name="de Hoog G.S."/>
            <person name="Smith M.E."/>
            <person name="Heitman J."/>
            <person name="Vilgalys R."/>
            <person name="Stajich J.E."/>
        </authorList>
    </citation>
    <scope>NUCLEOTIDE SEQUENCE [LARGE SCALE GENOMIC DNA]</scope>
    <source>
        <strain evidence="3 4">LSU 92-RS-03</strain>
    </source>
</reference>
<dbReference type="OrthoDB" id="2555519at2759"/>
<evidence type="ECO:0000256" key="1">
    <source>
        <dbReference type="SAM" id="Coils"/>
    </source>
</evidence>
<dbReference type="Proteomes" id="UP000253551">
    <property type="component" value="Unassembled WGS sequence"/>
</dbReference>
<evidence type="ECO:0000313" key="4">
    <source>
        <dbReference type="Proteomes" id="UP000253551"/>
    </source>
</evidence>
<accession>A0A367KSE4</accession>
<feature type="compositionally biased region" description="Acidic residues" evidence="2">
    <location>
        <begin position="165"/>
        <end position="183"/>
    </location>
</feature>
<name>A0A367KSE4_RHIST</name>
<protein>
    <submittedName>
        <fullName evidence="3">Uncharacterized protein</fullName>
    </submittedName>
</protein>
<feature type="coiled-coil region" evidence="1">
    <location>
        <begin position="245"/>
        <end position="279"/>
    </location>
</feature>
<dbReference type="AlphaFoldDB" id="A0A367KSE4"/>
<dbReference type="EMBL" id="PJQM01000478">
    <property type="protein sequence ID" value="RCI05111.1"/>
    <property type="molecule type" value="Genomic_DNA"/>
</dbReference>
<comment type="caution">
    <text evidence="3">The sequence shown here is derived from an EMBL/GenBank/DDBJ whole genome shotgun (WGS) entry which is preliminary data.</text>
</comment>
<keyword evidence="1" id="KW-0175">Coiled coil</keyword>
<feature type="region of interest" description="Disordered" evidence="2">
    <location>
        <begin position="145"/>
        <end position="183"/>
    </location>
</feature>
<gene>
    <name evidence="3" type="ORF">CU098_013167</name>
</gene>
<organism evidence="3 4">
    <name type="scientific">Rhizopus stolonifer</name>
    <name type="common">Rhizopus nigricans</name>
    <dbReference type="NCBI Taxonomy" id="4846"/>
    <lineage>
        <taxon>Eukaryota</taxon>
        <taxon>Fungi</taxon>
        <taxon>Fungi incertae sedis</taxon>
        <taxon>Mucoromycota</taxon>
        <taxon>Mucoromycotina</taxon>
        <taxon>Mucoromycetes</taxon>
        <taxon>Mucorales</taxon>
        <taxon>Mucorineae</taxon>
        <taxon>Rhizopodaceae</taxon>
        <taxon>Rhizopus</taxon>
    </lineage>
</organism>
<evidence type="ECO:0000313" key="3">
    <source>
        <dbReference type="EMBL" id="RCI05111.1"/>
    </source>
</evidence>
<evidence type="ECO:0000256" key="2">
    <source>
        <dbReference type="SAM" id="MobiDB-lite"/>
    </source>
</evidence>
<sequence length="358" mass="39768">MLSKDLTPNSKAVNIIRPINQQTQQRPEDPHLFQFSHQQTSNNFSSSTNSSSCTFSTASTVNTLYNNTVFTSSPMIRQPSAESNPGLSFFCQSPTSNNHNIITKNQQTKGTQQKNASFEVTPTAPVQQKQPLVISRINLSNFNRRSITPPPVVPTTDNDGITTLDDIEDEEEDDDDDDLVNSEDDDIDMEVENKPIPQQQLRRTPSSYNPLFGVMSGGLGSFLLRGTMATQAKTQADEARVHRKIEDLEIEKKSLMTLNQTLETVVKEQSNTISDLQNKLAAIERPLTPGLDTSLSKNGIMSSSDIGIMDSSDLEKCLQDEDDAFERIRAMLLELIEQAQAAVAEDKESQDYQVIAHQ</sequence>
<proteinExistence type="predicted"/>